<dbReference type="AlphaFoldDB" id="A0AAN8M2K8"/>
<keyword evidence="1" id="KW-1133">Transmembrane helix</keyword>
<gene>
    <name evidence="2" type="ORF">J4Q44_G00132850</name>
</gene>
<keyword evidence="1" id="KW-0472">Membrane</keyword>
<evidence type="ECO:0000313" key="2">
    <source>
        <dbReference type="EMBL" id="KAK6315761.1"/>
    </source>
</evidence>
<comment type="caution">
    <text evidence="2">The sequence shown here is derived from an EMBL/GenBank/DDBJ whole genome shotgun (WGS) entry which is preliminary data.</text>
</comment>
<accession>A0AAN8M2K8</accession>
<dbReference type="Proteomes" id="UP001356427">
    <property type="component" value="Unassembled WGS sequence"/>
</dbReference>
<protein>
    <submittedName>
        <fullName evidence="2">Uncharacterized protein</fullName>
    </submittedName>
</protein>
<sequence length="104" mass="10848">MRSRSRSSVVMQNGTNLFPAPLLDNIPVVKSMHELAKEKAAAVSPFKATLTTAGMYTGGLTAVGGLSLMGVDYTPSSTAEMLAVAAAFISSVNITGVTTLWIKQ</sequence>
<reference evidence="2 3" key="1">
    <citation type="submission" date="2021-04" db="EMBL/GenBank/DDBJ databases">
        <authorList>
            <person name="De Guttry C."/>
            <person name="Zahm M."/>
            <person name="Klopp C."/>
            <person name="Cabau C."/>
            <person name="Louis A."/>
            <person name="Berthelot C."/>
            <person name="Parey E."/>
            <person name="Roest Crollius H."/>
            <person name="Montfort J."/>
            <person name="Robinson-Rechavi M."/>
            <person name="Bucao C."/>
            <person name="Bouchez O."/>
            <person name="Gislard M."/>
            <person name="Lluch J."/>
            <person name="Milhes M."/>
            <person name="Lampietro C."/>
            <person name="Lopez Roques C."/>
            <person name="Donnadieu C."/>
            <person name="Braasch I."/>
            <person name="Desvignes T."/>
            <person name="Postlethwait J."/>
            <person name="Bobe J."/>
            <person name="Wedekind C."/>
            <person name="Guiguen Y."/>
        </authorList>
    </citation>
    <scope>NUCLEOTIDE SEQUENCE [LARGE SCALE GENOMIC DNA]</scope>
    <source>
        <strain evidence="2">Cs_M1</strain>
        <tissue evidence="2">Blood</tissue>
    </source>
</reference>
<name>A0AAN8M2K8_9TELE</name>
<dbReference type="EMBL" id="JAGTTL010000011">
    <property type="protein sequence ID" value="KAK6315761.1"/>
    <property type="molecule type" value="Genomic_DNA"/>
</dbReference>
<feature type="transmembrane region" description="Helical" evidence="1">
    <location>
        <begin position="48"/>
        <end position="69"/>
    </location>
</feature>
<keyword evidence="3" id="KW-1185">Reference proteome</keyword>
<keyword evidence="1" id="KW-0812">Transmembrane</keyword>
<proteinExistence type="predicted"/>
<evidence type="ECO:0000256" key="1">
    <source>
        <dbReference type="SAM" id="Phobius"/>
    </source>
</evidence>
<feature type="transmembrane region" description="Helical" evidence="1">
    <location>
        <begin position="81"/>
        <end position="102"/>
    </location>
</feature>
<evidence type="ECO:0000313" key="3">
    <source>
        <dbReference type="Proteomes" id="UP001356427"/>
    </source>
</evidence>
<organism evidence="2 3">
    <name type="scientific">Coregonus suidteri</name>
    <dbReference type="NCBI Taxonomy" id="861788"/>
    <lineage>
        <taxon>Eukaryota</taxon>
        <taxon>Metazoa</taxon>
        <taxon>Chordata</taxon>
        <taxon>Craniata</taxon>
        <taxon>Vertebrata</taxon>
        <taxon>Euteleostomi</taxon>
        <taxon>Actinopterygii</taxon>
        <taxon>Neopterygii</taxon>
        <taxon>Teleostei</taxon>
        <taxon>Protacanthopterygii</taxon>
        <taxon>Salmoniformes</taxon>
        <taxon>Salmonidae</taxon>
        <taxon>Coregoninae</taxon>
        <taxon>Coregonus</taxon>
    </lineage>
</organism>